<dbReference type="CDD" id="cd07045">
    <property type="entry name" value="BMC_CcmK_like"/>
    <property type="match status" value="1"/>
</dbReference>
<keyword evidence="6" id="KW-1185">Reference proteome</keyword>
<dbReference type="AlphaFoldDB" id="A0A1G7M5H0"/>
<organism evidence="5 6">
    <name type="scientific">Sporolituus thermophilus DSM 23256</name>
    <dbReference type="NCBI Taxonomy" id="1123285"/>
    <lineage>
        <taxon>Bacteria</taxon>
        <taxon>Bacillati</taxon>
        <taxon>Bacillota</taxon>
        <taxon>Negativicutes</taxon>
        <taxon>Selenomonadales</taxon>
        <taxon>Sporomusaceae</taxon>
        <taxon>Sporolituus</taxon>
    </lineage>
</organism>
<feature type="domain" description="BMC" evidence="4">
    <location>
        <begin position="5"/>
        <end position="90"/>
    </location>
</feature>
<dbReference type="InterPro" id="IPR037233">
    <property type="entry name" value="CcmK-like_sf"/>
</dbReference>
<reference evidence="6" key="1">
    <citation type="submission" date="2016-10" db="EMBL/GenBank/DDBJ databases">
        <authorList>
            <person name="Varghese N."/>
            <person name="Submissions S."/>
        </authorList>
    </citation>
    <scope>NUCLEOTIDE SEQUENCE [LARGE SCALE GENOMIC DNA]</scope>
    <source>
        <strain evidence="6">DSM 23256</strain>
    </source>
</reference>
<dbReference type="PANTHER" id="PTHR33941:SF11">
    <property type="entry name" value="BACTERIAL MICROCOMPARTMENT SHELL PROTEIN PDUJ"/>
    <property type="match status" value="1"/>
</dbReference>
<dbReference type="SMART" id="SM00877">
    <property type="entry name" value="BMC"/>
    <property type="match status" value="1"/>
</dbReference>
<protein>
    <submittedName>
        <fullName evidence="5">BMC domain-containing protein</fullName>
    </submittedName>
</protein>
<dbReference type="EMBL" id="FNBU01000015">
    <property type="protein sequence ID" value="SDF56460.1"/>
    <property type="molecule type" value="Genomic_DNA"/>
</dbReference>
<name>A0A1G7M5H0_9FIRM</name>
<dbReference type="Pfam" id="PF00936">
    <property type="entry name" value="BMC"/>
    <property type="match status" value="1"/>
</dbReference>
<evidence type="ECO:0000313" key="5">
    <source>
        <dbReference type="EMBL" id="SDF56460.1"/>
    </source>
</evidence>
<proteinExistence type="inferred from homology"/>
<dbReference type="InterPro" id="IPR000249">
    <property type="entry name" value="BMC_dom"/>
</dbReference>
<dbReference type="Proteomes" id="UP000243333">
    <property type="component" value="Unassembled WGS sequence"/>
</dbReference>
<dbReference type="PANTHER" id="PTHR33941">
    <property type="entry name" value="PROPANEDIOL UTILIZATION PROTEIN PDUA"/>
    <property type="match status" value="1"/>
</dbReference>
<dbReference type="GO" id="GO:0031469">
    <property type="term" value="C:bacterial microcompartment"/>
    <property type="evidence" value="ECO:0007669"/>
    <property type="project" value="UniProtKB-SubCell"/>
</dbReference>
<keyword evidence="2" id="KW-1283">Bacterial microcompartment</keyword>
<dbReference type="InterPro" id="IPR050575">
    <property type="entry name" value="BMC_shell"/>
</dbReference>
<evidence type="ECO:0000256" key="3">
    <source>
        <dbReference type="PROSITE-ProRule" id="PRU01278"/>
    </source>
</evidence>
<gene>
    <name evidence="5" type="ORF">SAMN05660235_02000</name>
</gene>
<evidence type="ECO:0000259" key="4">
    <source>
        <dbReference type="PROSITE" id="PS51930"/>
    </source>
</evidence>
<dbReference type="RefSeq" id="WP_093690458.1">
    <property type="nucleotide sequence ID" value="NZ_FNBU01000015.1"/>
</dbReference>
<evidence type="ECO:0000313" key="6">
    <source>
        <dbReference type="Proteomes" id="UP000243333"/>
    </source>
</evidence>
<comment type="subcellular location">
    <subcellularLocation>
        <location evidence="1">Bacterial microcompartment</location>
    </subcellularLocation>
</comment>
<sequence>MANNALGMIETVGLAAAIEAADAAVKAASVTLLGYELTRGGGLVLVKLIGDVGAVKAAVAAGAQSAQKVNKVWSTHVIARPHREVAPIIQSRETVGCQAAAHPAALGESGLMPEKTGGEDYQEEYELAELDKPDDGNDQQEEIVPTKRGGELCNLCGDPACGRKKGEPKSTCINYKKGYKEDE</sequence>
<comment type="similarity">
    <text evidence="3">Belongs to the bacterial microcompartments protein family.</text>
</comment>
<accession>A0A1G7M5H0</accession>
<dbReference type="STRING" id="1123285.SAMN05660235_02000"/>
<dbReference type="OrthoDB" id="9812608at2"/>
<evidence type="ECO:0000256" key="1">
    <source>
        <dbReference type="ARBA" id="ARBA00024322"/>
    </source>
</evidence>
<dbReference type="InterPro" id="IPR044872">
    <property type="entry name" value="CcmK/CsoS1_BMC"/>
</dbReference>
<dbReference type="SUPFAM" id="SSF143414">
    <property type="entry name" value="CcmK-like"/>
    <property type="match status" value="1"/>
</dbReference>
<dbReference type="Gene3D" id="3.30.70.1710">
    <property type="match status" value="1"/>
</dbReference>
<evidence type="ECO:0000256" key="2">
    <source>
        <dbReference type="ARBA" id="ARBA00024446"/>
    </source>
</evidence>
<dbReference type="PROSITE" id="PS51930">
    <property type="entry name" value="BMC_2"/>
    <property type="match status" value="1"/>
</dbReference>